<proteinExistence type="predicted"/>
<evidence type="ECO:0000313" key="3">
    <source>
        <dbReference type="WBParaSite" id="HCON_00048670-00001"/>
    </source>
</evidence>
<keyword evidence="2" id="KW-1185">Reference proteome</keyword>
<name>A0A7I4Y345_HAECO</name>
<protein>
    <submittedName>
        <fullName evidence="3">Uncharacterized protein</fullName>
    </submittedName>
</protein>
<reference evidence="3" key="1">
    <citation type="submission" date="2020-12" db="UniProtKB">
        <authorList>
            <consortium name="WormBaseParasite"/>
        </authorList>
    </citation>
    <scope>IDENTIFICATION</scope>
    <source>
        <strain evidence="3">MHco3</strain>
    </source>
</reference>
<dbReference type="AlphaFoldDB" id="A0A7I4Y345"/>
<evidence type="ECO:0000256" key="1">
    <source>
        <dbReference type="SAM" id="MobiDB-lite"/>
    </source>
</evidence>
<accession>A0A7I4Y345</accession>
<feature type="compositionally biased region" description="Basic and acidic residues" evidence="1">
    <location>
        <begin position="56"/>
        <end position="70"/>
    </location>
</feature>
<feature type="region of interest" description="Disordered" evidence="1">
    <location>
        <begin position="56"/>
        <end position="86"/>
    </location>
</feature>
<evidence type="ECO:0000313" key="2">
    <source>
        <dbReference type="Proteomes" id="UP000025227"/>
    </source>
</evidence>
<dbReference type="Proteomes" id="UP000025227">
    <property type="component" value="Unplaced"/>
</dbReference>
<sequence length="86" mass="9624">MEEQESLESIVYLPSPLRTRHRPCNTSSLDIEQVEPVLTEFDNACGRIGYGELKEGDVHEKRSGNQHDEQPSTGAQPKETRDVGSI</sequence>
<dbReference type="WBParaSite" id="HCON_00048670-00001">
    <property type="protein sequence ID" value="HCON_00048670-00001"/>
    <property type="gene ID" value="HCON_00048670"/>
</dbReference>
<organism evidence="2 3">
    <name type="scientific">Haemonchus contortus</name>
    <name type="common">Barber pole worm</name>
    <dbReference type="NCBI Taxonomy" id="6289"/>
    <lineage>
        <taxon>Eukaryota</taxon>
        <taxon>Metazoa</taxon>
        <taxon>Ecdysozoa</taxon>
        <taxon>Nematoda</taxon>
        <taxon>Chromadorea</taxon>
        <taxon>Rhabditida</taxon>
        <taxon>Rhabditina</taxon>
        <taxon>Rhabditomorpha</taxon>
        <taxon>Strongyloidea</taxon>
        <taxon>Trichostrongylidae</taxon>
        <taxon>Haemonchus</taxon>
    </lineage>
</organism>